<dbReference type="SUPFAM" id="SSF56672">
    <property type="entry name" value="DNA/RNA polymerases"/>
    <property type="match status" value="1"/>
</dbReference>
<sequence>MANRPDIPVPGTGRRKYTKDEDKKIWQHVKERSRTCDVYTGGNAFWIQMQIEQKIERIHAEFDSSALETSHSSRSVPEFTELMSRFDSFDILNEENVKDLISKSSKKSCTLDPMSTSLVLKCQDILLPVITRMINLSLQSGVFCDEWNQALVQPQLKKSKTETVFENLRPISNLTFTSKLTERAVFNQTNDYLNLYQLYPKAQSAYRKYHSTETALLRVKHDILMNMNRQHVTLLVILDLSAAFDTVDHHIMLERLKSSFGIQDQVLKWFTSYLSNRSQFISVNAGTSKRFELKNGVPQGSCLGPLLFVLYVSKLFKILESHLPDAHAFADDNQLYVSFQPDSMSEQLSAVTVMENCIDDIKT</sequence>
<keyword evidence="2" id="KW-1185">Reference proteome</keyword>
<dbReference type="OrthoDB" id="5969508at2759"/>
<comment type="caution">
    <text evidence="1">The sequence shown here is derived from an EMBL/GenBank/DDBJ whole genome shotgun (WGS) entry which is preliminary data.</text>
</comment>
<dbReference type="InterPro" id="IPR043502">
    <property type="entry name" value="DNA/RNA_pol_sf"/>
</dbReference>
<dbReference type="GO" id="GO:0003964">
    <property type="term" value="F:RNA-directed DNA polymerase activity"/>
    <property type="evidence" value="ECO:0007669"/>
    <property type="project" value="UniProtKB-KW"/>
</dbReference>
<evidence type="ECO:0000313" key="2">
    <source>
        <dbReference type="Proteomes" id="UP001152795"/>
    </source>
</evidence>
<dbReference type="EMBL" id="CACRXK020007111">
    <property type="protein sequence ID" value="CAB4011322.1"/>
    <property type="molecule type" value="Genomic_DNA"/>
</dbReference>
<dbReference type="InterPro" id="IPR000477">
    <property type="entry name" value="RT_dom"/>
</dbReference>
<dbReference type="PROSITE" id="PS50878">
    <property type="entry name" value="RT_POL"/>
    <property type="match status" value="1"/>
</dbReference>
<accession>A0A6S7J1K4</accession>
<proteinExistence type="predicted"/>
<dbReference type="PANTHER" id="PTHR33332">
    <property type="entry name" value="REVERSE TRANSCRIPTASE DOMAIN-CONTAINING PROTEIN"/>
    <property type="match status" value="1"/>
</dbReference>
<protein>
    <submittedName>
        <fullName evidence="1">RNA-directed DNA polymerase from transposon X-element</fullName>
    </submittedName>
</protein>
<keyword evidence="1" id="KW-0548">Nucleotidyltransferase</keyword>
<dbReference type="Proteomes" id="UP001152795">
    <property type="component" value="Unassembled WGS sequence"/>
</dbReference>
<keyword evidence="1" id="KW-0808">Transferase</keyword>
<dbReference type="Gene3D" id="1.10.10.60">
    <property type="entry name" value="Homeodomain-like"/>
    <property type="match status" value="1"/>
</dbReference>
<organism evidence="1 2">
    <name type="scientific">Paramuricea clavata</name>
    <name type="common">Red gorgonian</name>
    <name type="synonym">Violescent sea-whip</name>
    <dbReference type="NCBI Taxonomy" id="317549"/>
    <lineage>
        <taxon>Eukaryota</taxon>
        <taxon>Metazoa</taxon>
        <taxon>Cnidaria</taxon>
        <taxon>Anthozoa</taxon>
        <taxon>Octocorallia</taxon>
        <taxon>Malacalcyonacea</taxon>
        <taxon>Plexauridae</taxon>
        <taxon>Paramuricea</taxon>
    </lineage>
</organism>
<evidence type="ECO:0000313" key="1">
    <source>
        <dbReference type="EMBL" id="CAB4011322.1"/>
    </source>
</evidence>
<dbReference type="AlphaFoldDB" id="A0A6S7J1K4"/>
<dbReference type="Pfam" id="PF00078">
    <property type="entry name" value="RVT_1"/>
    <property type="match status" value="1"/>
</dbReference>
<gene>
    <name evidence="1" type="ORF">PACLA_8A029186</name>
</gene>
<keyword evidence="1" id="KW-0695">RNA-directed DNA polymerase</keyword>
<reference evidence="1" key="1">
    <citation type="submission" date="2020-04" db="EMBL/GenBank/DDBJ databases">
        <authorList>
            <person name="Alioto T."/>
            <person name="Alioto T."/>
            <person name="Gomez Garrido J."/>
        </authorList>
    </citation>
    <scope>NUCLEOTIDE SEQUENCE</scope>
    <source>
        <strain evidence="1">A484AB</strain>
    </source>
</reference>
<name>A0A6S7J1K4_PARCT</name>